<protein>
    <submittedName>
        <fullName evidence="3">Stage III sporulation protein AE</fullName>
    </submittedName>
</protein>
<dbReference type="Proteomes" id="UP000286268">
    <property type="component" value="Chromosome"/>
</dbReference>
<keyword evidence="1" id="KW-1133">Transmembrane helix</keyword>
<gene>
    <name evidence="3" type="primary">spoIIIAE</name>
    <name evidence="3" type="ORF">C1I91_10565</name>
</gene>
<dbReference type="InterPro" id="IPR014194">
    <property type="entry name" value="Spore_III_AE"/>
</dbReference>
<dbReference type="KEGG" id="cmah:C1I91_10565"/>
<feature type="transmembrane region" description="Helical" evidence="1">
    <location>
        <begin position="94"/>
        <end position="112"/>
    </location>
</feature>
<evidence type="ECO:0000256" key="1">
    <source>
        <dbReference type="SAM" id="Phobius"/>
    </source>
</evidence>
<evidence type="ECO:0000256" key="2">
    <source>
        <dbReference type="SAM" id="SignalP"/>
    </source>
</evidence>
<keyword evidence="1" id="KW-0812">Transmembrane</keyword>
<reference evidence="3 4" key="1">
    <citation type="submission" date="2018-01" db="EMBL/GenBank/DDBJ databases">
        <title>Genome Sequencing and Assembly of Anaerobacter polyendosporus strain CT4.</title>
        <authorList>
            <person name="Tachaapaikoon C."/>
            <person name="Sutheeworapong S."/>
            <person name="Jenjaroenpun P."/>
            <person name="Wongsurawat T."/>
            <person name="Nookeaw I."/>
            <person name="Cheawchanlertfa P."/>
            <person name="Kosugi A."/>
            <person name="Cheevadhanarak S."/>
            <person name="Ratanakhanokchai K."/>
        </authorList>
    </citation>
    <scope>NUCLEOTIDE SEQUENCE [LARGE SCALE GENOMIC DNA]</scope>
    <source>
        <strain evidence="3 4">CT4</strain>
    </source>
</reference>
<feature type="transmembrane region" description="Helical" evidence="1">
    <location>
        <begin position="161"/>
        <end position="179"/>
    </location>
</feature>
<keyword evidence="1" id="KW-0472">Membrane</keyword>
<dbReference type="OrthoDB" id="1706761at2"/>
<accession>A0A3R5U5D1</accession>
<feature type="chain" id="PRO_5018674982" evidence="2">
    <location>
        <begin position="24"/>
        <end position="386"/>
    </location>
</feature>
<feature type="transmembrane region" description="Helical" evidence="1">
    <location>
        <begin position="237"/>
        <end position="258"/>
    </location>
</feature>
<feature type="transmembrane region" description="Helical" evidence="1">
    <location>
        <begin position="124"/>
        <end position="141"/>
    </location>
</feature>
<dbReference type="Pfam" id="PF09546">
    <property type="entry name" value="Spore_III_AE"/>
    <property type="match status" value="1"/>
</dbReference>
<keyword evidence="4" id="KW-1185">Reference proteome</keyword>
<name>A0A3R5U5D1_9CLOT</name>
<dbReference type="NCBIfam" id="TIGR02829">
    <property type="entry name" value="spore_III_AE"/>
    <property type="match status" value="1"/>
</dbReference>
<evidence type="ECO:0000313" key="3">
    <source>
        <dbReference type="EMBL" id="QAA32062.1"/>
    </source>
</evidence>
<evidence type="ECO:0000313" key="4">
    <source>
        <dbReference type="Proteomes" id="UP000286268"/>
    </source>
</evidence>
<feature type="transmembrane region" description="Helical" evidence="1">
    <location>
        <begin position="306"/>
        <end position="329"/>
    </location>
</feature>
<proteinExistence type="predicted"/>
<feature type="transmembrane region" description="Helical" evidence="1">
    <location>
        <begin position="355"/>
        <end position="377"/>
    </location>
</feature>
<dbReference type="EMBL" id="CP025746">
    <property type="protein sequence ID" value="QAA32062.1"/>
    <property type="molecule type" value="Genomic_DNA"/>
</dbReference>
<dbReference type="AlphaFoldDB" id="A0A3R5U5D1"/>
<organism evidence="3 4">
    <name type="scientific">Clostridium manihotivorum</name>
    <dbReference type="NCBI Taxonomy" id="2320868"/>
    <lineage>
        <taxon>Bacteria</taxon>
        <taxon>Bacillati</taxon>
        <taxon>Bacillota</taxon>
        <taxon>Clostridia</taxon>
        <taxon>Eubacteriales</taxon>
        <taxon>Clostridiaceae</taxon>
        <taxon>Clostridium</taxon>
    </lineage>
</organism>
<keyword evidence="2" id="KW-0732">Signal</keyword>
<sequence length="386" mass="41845">MKKWCTLIISFFLVLMTSKVVYAEDGVDKQKIDNSNQIQRLYQYMDNMKTNEEIMNGLNPKDYVESYLKDGKDPISLDKLVKAFIGVFVKEVQAALKLMISVIILAIISTLLKNLQGAFSNESISNIAFYACYAVMILVLSKSFLVSVNLAKETIQTLSDFTAVLLPALVLLLSTAGGIAQATTMDPIVLGAVSLTPRFYVDVLIPAILMIFVLGFVNNISNEHKIDGLVKVAKQFVLWGQGIVLTIFIGLLTVRGIASNTIDAVTLKTAKFAVDNFIPIVGKALSDAIATVAGYSLLLKNAISSVGLLIMIIVMLFPIIKIVVMVFIYKISAAVIEPVADKRIVSCITTAGDSLVLIMSSLISITVMFFVMTALMASAGKFVVGG</sequence>
<feature type="signal peptide" evidence="2">
    <location>
        <begin position="1"/>
        <end position="23"/>
    </location>
</feature>
<feature type="transmembrane region" description="Helical" evidence="1">
    <location>
        <begin position="199"/>
        <end position="217"/>
    </location>
</feature>